<evidence type="ECO:0000313" key="1">
    <source>
        <dbReference type="EMBL" id="EEX23247.1"/>
    </source>
</evidence>
<dbReference type="RefSeq" id="WP_003019299.1">
    <property type="nucleotide sequence ID" value="NZ_CP022413.2"/>
</dbReference>
<dbReference type="Proteomes" id="UP000003755">
    <property type="component" value="Unassembled WGS sequence"/>
</dbReference>
<evidence type="ECO:0008006" key="3">
    <source>
        <dbReference type="Google" id="ProtNLM"/>
    </source>
</evidence>
<accession>C9L3S0</accession>
<dbReference type="KEGG" id="bhan:CGC63_06025"/>
<proteinExistence type="predicted"/>
<dbReference type="NCBIfam" id="TIGR03976">
    <property type="entry name" value="chp_LLNDYxLRE"/>
    <property type="match status" value="1"/>
</dbReference>
<sequence length="122" mass="14679">MNIKFDEMFKFKKELYSKTALLKAAYNFSDSSYIHLDADEEYYYVSISPKTDKQILLEKDFINEMLAQSIRHEVYRQTKNIRELMLARAMASSVMVENDYETLEEQELFSEDEILKDWFEEK</sequence>
<protein>
    <recommendedName>
        <fullName evidence="3">His-Xaa-Ser system protein HsxD</fullName>
    </recommendedName>
</protein>
<organism evidence="1 2">
    <name type="scientific">Blautia hansenii DSM 20583</name>
    <dbReference type="NCBI Taxonomy" id="537007"/>
    <lineage>
        <taxon>Bacteria</taxon>
        <taxon>Bacillati</taxon>
        <taxon>Bacillota</taxon>
        <taxon>Clostridia</taxon>
        <taxon>Lachnospirales</taxon>
        <taxon>Lachnospiraceae</taxon>
        <taxon>Blautia</taxon>
    </lineage>
</organism>
<evidence type="ECO:0000313" key="2">
    <source>
        <dbReference type="Proteomes" id="UP000003755"/>
    </source>
</evidence>
<dbReference type="STRING" id="537007.BLAHAN_04033"/>
<reference evidence="1" key="1">
    <citation type="submission" date="2009-09" db="EMBL/GenBank/DDBJ databases">
        <authorList>
            <person name="Weinstock G."/>
            <person name="Sodergren E."/>
            <person name="Clifton S."/>
            <person name="Fulton L."/>
            <person name="Fulton B."/>
            <person name="Courtney L."/>
            <person name="Fronick C."/>
            <person name="Harrison M."/>
            <person name="Strong C."/>
            <person name="Farmer C."/>
            <person name="Delahaunty K."/>
            <person name="Markovic C."/>
            <person name="Hall O."/>
            <person name="Minx P."/>
            <person name="Tomlinson C."/>
            <person name="Mitreva M."/>
            <person name="Nelson J."/>
            <person name="Hou S."/>
            <person name="Wollam A."/>
            <person name="Pepin K.H."/>
            <person name="Johnson M."/>
            <person name="Bhonagiri V."/>
            <person name="Nash W.E."/>
            <person name="Warren W."/>
            <person name="Chinwalla A."/>
            <person name="Mardis E.R."/>
            <person name="Wilson R.K."/>
        </authorList>
    </citation>
    <scope>NUCLEOTIDE SEQUENCE [LARGE SCALE GENOMIC DNA]</scope>
    <source>
        <strain evidence="1">DSM 20583</strain>
    </source>
</reference>
<dbReference type="EMBL" id="ABYU02000002">
    <property type="protein sequence ID" value="EEX23247.1"/>
    <property type="molecule type" value="Genomic_DNA"/>
</dbReference>
<dbReference type="eggNOG" id="ENOG5032X6B">
    <property type="taxonomic scope" value="Bacteria"/>
</dbReference>
<dbReference type="AlphaFoldDB" id="C9L3S0"/>
<comment type="caution">
    <text evidence="1">The sequence shown here is derived from an EMBL/GenBank/DDBJ whole genome shotgun (WGS) entry which is preliminary data.</text>
</comment>
<dbReference type="InterPro" id="IPR023974">
    <property type="entry name" value="HxsD"/>
</dbReference>
<dbReference type="HOGENOM" id="CLU_146006_0_0_9"/>
<keyword evidence="2" id="KW-1185">Reference proteome</keyword>
<name>C9L3S0_BLAHA</name>
<gene>
    <name evidence="1" type="ORF">BLAHAN_04033</name>
</gene>